<reference evidence="2" key="1">
    <citation type="submission" date="2007-03" db="EMBL/GenBank/DDBJ databases">
        <title>Annotation of Culex pipiens quinquefasciatus.</title>
        <authorList>
            <consortium name="The Broad Institute Genome Sequencing Platform"/>
            <person name="Atkinson P.W."/>
            <person name="Hemingway J."/>
            <person name="Christensen B.M."/>
            <person name="Higgs S."/>
            <person name="Kodira C."/>
            <person name="Hannick L."/>
            <person name="Megy K."/>
            <person name="O'Leary S."/>
            <person name="Pearson M."/>
            <person name="Haas B.J."/>
            <person name="Mauceli E."/>
            <person name="Wortman J.R."/>
            <person name="Lee N.H."/>
            <person name="Guigo R."/>
            <person name="Stanke M."/>
            <person name="Alvarado L."/>
            <person name="Amedeo P."/>
            <person name="Antoine C.H."/>
            <person name="Arensburger P."/>
            <person name="Bidwell S.L."/>
            <person name="Crawford M."/>
            <person name="Camaro F."/>
            <person name="Devon K."/>
            <person name="Engels R."/>
            <person name="Hammond M."/>
            <person name="Howarth C."/>
            <person name="Koehrsen M."/>
            <person name="Lawson D."/>
            <person name="Montgomery P."/>
            <person name="Nene V."/>
            <person name="Nusbaum C."/>
            <person name="Puiu D."/>
            <person name="Romero-Severson J."/>
            <person name="Severson D.W."/>
            <person name="Shumway M."/>
            <person name="Sisk P."/>
            <person name="Stolte C."/>
            <person name="Zeng Q."/>
            <person name="Eisenstadt E."/>
            <person name="Fraser-Liggett C."/>
            <person name="Strausberg R."/>
            <person name="Galagan J."/>
            <person name="Birren B."/>
            <person name="Collins F.H."/>
        </authorList>
    </citation>
    <scope>NUCLEOTIDE SEQUENCE [LARGE SCALE GENOMIC DNA]</scope>
    <source>
        <strain evidence="2">JHB</strain>
    </source>
</reference>
<dbReference type="PANTHER" id="PTHR10742:SF398">
    <property type="entry name" value="AMINE OXIDASE DOMAIN-CONTAINING PROTEIN-RELATED"/>
    <property type="match status" value="1"/>
</dbReference>
<dbReference type="InterPro" id="IPR002937">
    <property type="entry name" value="Amino_oxidase"/>
</dbReference>
<dbReference type="PANTHER" id="PTHR10742">
    <property type="entry name" value="FLAVIN MONOAMINE OXIDASE"/>
    <property type="match status" value="1"/>
</dbReference>
<dbReference type="InterPro" id="IPR050281">
    <property type="entry name" value="Flavin_monoamine_oxidase"/>
</dbReference>
<protein>
    <submittedName>
        <fullName evidence="2 3">Amine oxidase</fullName>
    </submittedName>
</protein>
<dbReference type="Proteomes" id="UP000002320">
    <property type="component" value="Unassembled WGS sequence"/>
</dbReference>
<dbReference type="eggNOG" id="KOG0685">
    <property type="taxonomic scope" value="Eukaryota"/>
</dbReference>
<dbReference type="Pfam" id="PF01593">
    <property type="entry name" value="Amino_oxidase"/>
    <property type="match status" value="1"/>
</dbReference>
<dbReference type="VEuPathDB" id="VectorBase:CQUJHB000199"/>
<dbReference type="VEuPathDB" id="VectorBase:CPIJ008445"/>
<keyword evidence="4" id="KW-1185">Reference proteome</keyword>
<dbReference type="SUPFAM" id="SSF54373">
    <property type="entry name" value="FAD-linked reductases, C-terminal domain"/>
    <property type="match status" value="1"/>
</dbReference>
<evidence type="ECO:0000313" key="3">
    <source>
        <dbReference type="EnsemblMetazoa" id="CPIJ008445-PA"/>
    </source>
</evidence>
<name>B0WMR2_CULQU</name>
<evidence type="ECO:0000313" key="4">
    <source>
        <dbReference type="Proteomes" id="UP000002320"/>
    </source>
</evidence>
<dbReference type="Gene3D" id="3.90.660.10">
    <property type="match status" value="1"/>
</dbReference>
<evidence type="ECO:0000313" key="2">
    <source>
        <dbReference type="EMBL" id="EDS31147.1"/>
    </source>
</evidence>
<feature type="domain" description="Amine oxidase" evidence="1">
    <location>
        <begin position="13"/>
        <end position="457"/>
    </location>
</feature>
<sequence length="464" mass="51611">MSPKSLVIGAGAAGLAAATRLFANGFTDVLILEAGNRIGGRVWTVPFGNQLVELGAQWCHGQKNNVLYELAKPQDLLEESTFSQRNVLLFSDGYQTSKEVTRSLMSLAHRLVDSEEIRQAKGTLGENFVRKFKEEVPKMDGSIEPDVVDGFIESYHRFLKGKLAIDSWGEASGNCRVGYEKCEGSSRLAWKGKGAKTALELIMKSEAFDENKISKNKRVKNINYTQKQNGKVLVTCEDNSNYEADHVIVTVPLGVLKKTHQTLFTPTLPTTHTNAIEGLNSGNVNKAFLEFETPFWREHGNVFRLVWRADDLHELRSSKFSWAEGILTFSSVDYCPNVLGVRFVGKEALQAELLPDSEILDGLKMLLKKFFVGIDVPEPTRFIRSKFSTDPDFRGAYSSRSMKTEQLQTGATDLAQPLLDSAGKPVVLFAGEATSPQHWSTLHGAIETGWREADRLIEIYKNSP</sequence>
<dbReference type="OrthoDB" id="5046242at2759"/>
<dbReference type="HOGENOM" id="CLU_004498_2_3_1"/>
<dbReference type="KEGG" id="cqu:CpipJ_CPIJ008445"/>
<evidence type="ECO:0000259" key="1">
    <source>
        <dbReference type="Pfam" id="PF01593"/>
    </source>
</evidence>
<organism>
    <name type="scientific">Culex quinquefasciatus</name>
    <name type="common">Southern house mosquito</name>
    <name type="synonym">Culex pungens</name>
    <dbReference type="NCBI Taxonomy" id="7176"/>
    <lineage>
        <taxon>Eukaryota</taxon>
        <taxon>Metazoa</taxon>
        <taxon>Ecdysozoa</taxon>
        <taxon>Arthropoda</taxon>
        <taxon>Hexapoda</taxon>
        <taxon>Insecta</taxon>
        <taxon>Pterygota</taxon>
        <taxon>Neoptera</taxon>
        <taxon>Endopterygota</taxon>
        <taxon>Diptera</taxon>
        <taxon>Nematocera</taxon>
        <taxon>Culicoidea</taxon>
        <taxon>Culicidae</taxon>
        <taxon>Culicinae</taxon>
        <taxon>Culicini</taxon>
        <taxon>Culex</taxon>
        <taxon>Culex</taxon>
    </lineage>
</organism>
<proteinExistence type="predicted"/>
<reference evidence="3" key="2">
    <citation type="submission" date="2021-02" db="UniProtKB">
        <authorList>
            <consortium name="EnsemblMetazoa"/>
        </authorList>
    </citation>
    <scope>IDENTIFICATION</scope>
    <source>
        <strain evidence="3">JHB</strain>
    </source>
</reference>
<dbReference type="AlphaFoldDB" id="B0WMR2"/>
<dbReference type="EnsemblMetazoa" id="CPIJ008445-RA">
    <property type="protein sequence ID" value="CPIJ008445-PA"/>
    <property type="gene ID" value="CPIJ008445"/>
</dbReference>
<dbReference type="SUPFAM" id="SSF51905">
    <property type="entry name" value="FAD/NAD(P)-binding domain"/>
    <property type="match status" value="1"/>
</dbReference>
<dbReference type="Gene3D" id="3.50.50.60">
    <property type="entry name" value="FAD/NAD(P)-binding domain"/>
    <property type="match status" value="1"/>
</dbReference>
<dbReference type="InParanoid" id="B0WMR2"/>
<dbReference type="InterPro" id="IPR036188">
    <property type="entry name" value="FAD/NAD-bd_sf"/>
</dbReference>
<accession>B0WMR2</accession>
<dbReference type="EMBL" id="DS232000">
    <property type="protein sequence ID" value="EDS31147.1"/>
    <property type="molecule type" value="Genomic_DNA"/>
</dbReference>
<dbReference type="OMA" id="YEECEGF"/>
<dbReference type="GO" id="GO:0046592">
    <property type="term" value="F:polyamine oxidase activity"/>
    <property type="evidence" value="ECO:0007669"/>
    <property type="project" value="TreeGrafter"/>
</dbReference>
<dbReference type="STRING" id="7176.B0WMR2"/>
<gene>
    <name evidence="3" type="primary">6040621</name>
    <name evidence="2" type="ORF">CpipJ_CPIJ008445</name>
</gene>